<name>A0AAX3N9P0_9BACL</name>
<dbReference type="PANTHER" id="PTHR12993:SF11">
    <property type="entry name" value="N-ACETYLGLUCOSAMINYL-PHOSPHATIDYLINOSITOL DE-N-ACETYLASE"/>
    <property type="match status" value="1"/>
</dbReference>
<sequence>MFNKLMIVAHPDDEIIFGGAQLIKGKGWKVICVTNGKHKVRAREFKKAMKDVGAEYEMWSYKDKWEGDFNRKALKKDIAQVLQANPQITMIVTHNKKGEYGHTQHRALHQVVRELAQEKMYIFKRSKYKLPEDLIKQKYKILKRYRSQDIEWLKKYTDYESIRKLS</sequence>
<proteinExistence type="predicted"/>
<dbReference type="InterPro" id="IPR024078">
    <property type="entry name" value="LmbE-like_dom_sf"/>
</dbReference>
<dbReference type="PANTHER" id="PTHR12993">
    <property type="entry name" value="N-ACETYLGLUCOSAMINYL-PHOSPHATIDYLINOSITOL DE-N-ACETYLASE-RELATED"/>
    <property type="match status" value="1"/>
</dbReference>
<accession>A0AAX3N9P0</accession>
<organism evidence="1 2">
    <name type="scientific">Paenibacillus urinalis</name>
    <dbReference type="NCBI Taxonomy" id="521520"/>
    <lineage>
        <taxon>Bacteria</taxon>
        <taxon>Bacillati</taxon>
        <taxon>Bacillota</taxon>
        <taxon>Bacilli</taxon>
        <taxon>Bacillales</taxon>
        <taxon>Paenibacillaceae</taxon>
        <taxon>Paenibacillus</taxon>
    </lineage>
</organism>
<dbReference type="GO" id="GO:0000225">
    <property type="term" value="F:N-acetylglucosaminylphosphatidylinositol deacetylase activity"/>
    <property type="evidence" value="ECO:0007669"/>
    <property type="project" value="TreeGrafter"/>
</dbReference>
<dbReference type="SUPFAM" id="SSF102588">
    <property type="entry name" value="LmbE-like"/>
    <property type="match status" value="1"/>
</dbReference>
<dbReference type="Proteomes" id="UP001220962">
    <property type="component" value="Plasmid unnamed2"/>
</dbReference>
<dbReference type="Pfam" id="PF02585">
    <property type="entry name" value="PIG-L"/>
    <property type="match status" value="1"/>
</dbReference>
<dbReference type="RefSeq" id="WP_274360072.1">
    <property type="nucleotide sequence ID" value="NZ_CP118103.1"/>
</dbReference>
<protein>
    <submittedName>
        <fullName evidence="1">PIG-L family deacetylase</fullName>
    </submittedName>
</protein>
<dbReference type="InterPro" id="IPR003737">
    <property type="entry name" value="GlcNAc_PI_deacetylase-related"/>
</dbReference>
<keyword evidence="1" id="KW-0614">Plasmid</keyword>
<dbReference type="EMBL" id="CP118103">
    <property type="protein sequence ID" value="WDH85470.1"/>
    <property type="molecule type" value="Genomic_DNA"/>
</dbReference>
<evidence type="ECO:0000313" key="2">
    <source>
        <dbReference type="Proteomes" id="UP001220962"/>
    </source>
</evidence>
<reference evidence="1" key="1">
    <citation type="submission" date="2023-02" db="EMBL/GenBank/DDBJ databases">
        <title>Pathogen: clinical or host-associated sample.</title>
        <authorList>
            <person name="Hergert J."/>
            <person name="Casey R."/>
            <person name="Wagner J."/>
            <person name="Young E.L."/>
            <person name="Oakeson K.F."/>
        </authorList>
    </citation>
    <scope>NUCLEOTIDE SEQUENCE</scope>
    <source>
        <strain evidence="1">2022CK-00830</strain>
        <plasmid evidence="1">unnamed2</plasmid>
    </source>
</reference>
<geneLocation type="plasmid" evidence="1 2">
    <name>unnamed2</name>
</geneLocation>
<evidence type="ECO:0000313" key="1">
    <source>
        <dbReference type="EMBL" id="WDH85470.1"/>
    </source>
</evidence>
<dbReference type="Gene3D" id="3.40.50.10320">
    <property type="entry name" value="LmbE-like"/>
    <property type="match status" value="1"/>
</dbReference>
<dbReference type="AlphaFoldDB" id="A0AAX3N9P0"/>
<gene>
    <name evidence="1" type="ORF">PUW23_26580</name>
</gene>